<dbReference type="Proteomes" id="UP000091967">
    <property type="component" value="Unassembled WGS sequence"/>
</dbReference>
<dbReference type="Gene3D" id="3.40.50.10540">
    <property type="entry name" value="Crotonobetainyl-coa:carnitine coa-transferase, domain 1"/>
    <property type="match status" value="1"/>
</dbReference>
<dbReference type="PANTHER" id="PTHR48229:SF1">
    <property type="entry name" value="ALPHA METHYLACYL-COA RACEMASE-RELATED"/>
    <property type="match status" value="1"/>
</dbReference>
<name>A0A1B8A6A4_FUSPO</name>
<proteinExistence type="inferred from homology"/>
<dbReference type="InterPro" id="IPR052985">
    <property type="entry name" value="CoA-trans_III_biosynth/detox"/>
</dbReference>
<comment type="caution">
    <text evidence="2">The sequence shown here is derived from an EMBL/GenBank/DDBJ whole genome shotgun (WGS) entry which is preliminary data.</text>
</comment>
<dbReference type="Pfam" id="PF02515">
    <property type="entry name" value="CoA_transf_3"/>
    <property type="match status" value="1"/>
</dbReference>
<dbReference type="AlphaFoldDB" id="A0A1B8A6A4"/>
<keyword evidence="3" id="KW-1185">Reference proteome</keyword>
<dbReference type="STRING" id="36050.A0A1B8A6A4"/>
<dbReference type="EMBL" id="LYXU01000117">
    <property type="protein sequence ID" value="OBS16002.1"/>
    <property type="molecule type" value="Genomic_DNA"/>
</dbReference>
<protein>
    <submittedName>
        <fullName evidence="2">Uncharacterized protein</fullName>
    </submittedName>
</protein>
<organism evidence="2 3">
    <name type="scientific">Fusarium poae</name>
    <dbReference type="NCBI Taxonomy" id="36050"/>
    <lineage>
        <taxon>Eukaryota</taxon>
        <taxon>Fungi</taxon>
        <taxon>Dikarya</taxon>
        <taxon>Ascomycota</taxon>
        <taxon>Pezizomycotina</taxon>
        <taxon>Sordariomycetes</taxon>
        <taxon>Hypocreomycetidae</taxon>
        <taxon>Hypocreales</taxon>
        <taxon>Nectriaceae</taxon>
        <taxon>Fusarium</taxon>
    </lineage>
</organism>
<sequence>MNELSYDPRNQHLSQRYDFLKMTVNTKNYTIQAEADRIFKSIVSDERLHVPLEAKEFASRVKFTGTETQPFYPVPFKCAETQAAVLGYIGILAAAISKERFNLDQDISIDVPGSILAGLGALFMRSEDAWLTSSDKMVSAVKRWDHGKTRELYRQLGTNIYKTKDGRWYSLHGNMDPTPLLTMLDLPQHDENNMSWEEILEMYMKKVATLDSETLDNESNNVYRVPGTICYEKEEFEALPHGIALKNEPWYNLTSGPYSQVPAVWPDPSDPSDRRPLSGIKVLELARAISAPTIGRVCAALGATVIRVSSATNTELPITLIDGCVGKISVDINLKTFEGRKKLLELIKDADVFIDGYRPAVLEHLGFGRDAVFGLVAKRDRGIVYCQENCYGWKGPWVTRPGWAQIADTVTGIGLAVGRFNGFDEAHIFPGPNADYLTGHAGAAGVLHALLLRSQKGGSYNVQCSLVISDLHMQKYGVYNDDQIEKLKKRNPELVGHMRHYDEIVSHGRNRHCVRGFIADRTFEEALPKSFYQTLSGKGWGLSDIEVVRLPLQLSKTKTDFPVGAFPPGYHLPKWVPEDNLNFEKIVPHSATS</sequence>
<dbReference type="InterPro" id="IPR023606">
    <property type="entry name" value="CoA-Trfase_III_dom_1_sf"/>
</dbReference>
<gene>
    <name evidence="2" type="ORF">FPOA_13277</name>
</gene>
<dbReference type="OMA" id="RWMMPLN"/>
<evidence type="ECO:0000256" key="1">
    <source>
        <dbReference type="ARBA" id="ARBA00008383"/>
    </source>
</evidence>
<dbReference type="GO" id="GO:0003824">
    <property type="term" value="F:catalytic activity"/>
    <property type="evidence" value="ECO:0007669"/>
    <property type="project" value="InterPro"/>
</dbReference>
<dbReference type="SUPFAM" id="SSF89796">
    <property type="entry name" value="CoA-transferase family III (CaiB/BaiF)"/>
    <property type="match status" value="2"/>
</dbReference>
<dbReference type="InterPro" id="IPR003673">
    <property type="entry name" value="CoA-Trfase_fam_III"/>
</dbReference>
<reference evidence="2 3" key="1">
    <citation type="submission" date="2016-06" db="EMBL/GenBank/DDBJ databases">
        <title>Living apart together: crosstalk between the core and supernumerary genomes in a fungal plant pathogen.</title>
        <authorList>
            <person name="Vanheule A."/>
            <person name="Audenaert K."/>
            <person name="Warris S."/>
            <person name="Van De Geest H."/>
            <person name="Schijlen E."/>
            <person name="Hofte M."/>
            <person name="De Saeger S."/>
            <person name="Haesaert G."/>
            <person name="Waalwijk C."/>
            <person name="Van Der Lee T."/>
        </authorList>
    </citation>
    <scope>NUCLEOTIDE SEQUENCE [LARGE SCALE GENOMIC DNA]</scope>
    <source>
        <strain evidence="2 3">2516</strain>
    </source>
</reference>
<dbReference type="PANTHER" id="PTHR48229">
    <property type="entry name" value="CAIB/BAIF FAMILY ENZYME (AFU_ORTHOLOGUE AFUA_1G05360)-RELATED"/>
    <property type="match status" value="1"/>
</dbReference>
<evidence type="ECO:0000313" key="2">
    <source>
        <dbReference type="EMBL" id="OBS16002.1"/>
    </source>
</evidence>
<accession>A0A1B8A6A4</accession>
<comment type="similarity">
    <text evidence="1">Belongs to the CoA-transferase III family.</text>
</comment>
<evidence type="ECO:0000313" key="3">
    <source>
        <dbReference type="Proteomes" id="UP000091967"/>
    </source>
</evidence>